<keyword evidence="10 11" id="KW-0472">Membrane</keyword>
<feature type="region of interest" description="Disordered" evidence="12">
    <location>
        <begin position="1"/>
        <end position="23"/>
    </location>
</feature>
<evidence type="ECO:0000256" key="6">
    <source>
        <dbReference type="ARBA" id="ARBA00022792"/>
    </source>
</evidence>
<reference evidence="13" key="1">
    <citation type="submission" date="2021-06" db="EMBL/GenBank/DDBJ databases">
        <authorList>
            <person name="Kallberg Y."/>
            <person name="Tangrot J."/>
            <person name="Rosling A."/>
        </authorList>
    </citation>
    <scope>NUCLEOTIDE SEQUENCE</scope>
    <source>
        <strain evidence="13">BR232B</strain>
    </source>
</reference>
<evidence type="ECO:0000256" key="4">
    <source>
        <dbReference type="ARBA" id="ARBA00022660"/>
    </source>
</evidence>
<comment type="subcellular location">
    <subcellularLocation>
        <location evidence="1 11">Mitochondrion inner membrane</location>
        <topology evidence="1 11">Single-pass membrane protein</topology>
        <orientation evidence="1 11">Matrix side</orientation>
    </subcellularLocation>
</comment>
<name>A0A9N9D1N5_9GLOM</name>
<dbReference type="EMBL" id="CAJVPI010001671">
    <property type="protein sequence ID" value="CAG8622691.1"/>
    <property type="molecule type" value="Genomic_DNA"/>
</dbReference>
<comment type="function">
    <text evidence="11">Complex I functions in the transfer of electrons from NADH to the respiratory chain. Accessory subunit of the mitochondrial membrane respiratory chain NADH dehydrogenase (Complex I), that is believed not to be involved in catalysis.</text>
</comment>
<evidence type="ECO:0000256" key="12">
    <source>
        <dbReference type="SAM" id="MobiDB-lite"/>
    </source>
</evidence>
<keyword evidence="7 11" id="KW-0249">Electron transport</keyword>
<feature type="transmembrane region" description="Helical" evidence="11">
    <location>
        <begin position="30"/>
        <end position="48"/>
    </location>
</feature>
<dbReference type="InterPro" id="IPR009346">
    <property type="entry name" value="GRIM-19"/>
</dbReference>
<dbReference type="PANTHER" id="PTHR12966">
    <property type="entry name" value="NADH DEHYDROGENASE UBIQUINONE 1 ALPHA SUBCOMPLEX SUBUNIT 13"/>
    <property type="match status" value="1"/>
</dbReference>
<dbReference type="PANTHER" id="PTHR12966:SF0">
    <property type="entry name" value="NADH DEHYDROGENASE [UBIQUINONE] 1 ALPHA SUBCOMPLEX SUBUNIT 13"/>
    <property type="match status" value="1"/>
</dbReference>
<keyword evidence="6 11" id="KW-0999">Mitochondrion inner membrane</keyword>
<gene>
    <name evidence="13" type="ORF">PBRASI_LOCUS8800</name>
</gene>
<dbReference type="AlphaFoldDB" id="A0A9N9D1N5"/>
<comment type="similarity">
    <text evidence="2 11">Belongs to the complex I NDUFA13 subunit family.</text>
</comment>
<evidence type="ECO:0000313" key="14">
    <source>
        <dbReference type="Proteomes" id="UP000789739"/>
    </source>
</evidence>
<evidence type="ECO:0000256" key="7">
    <source>
        <dbReference type="ARBA" id="ARBA00022982"/>
    </source>
</evidence>
<keyword evidence="4 11" id="KW-0679">Respiratory chain</keyword>
<keyword evidence="8 11" id="KW-1133">Transmembrane helix</keyword>
<dbReference type="Pfam" id="PF06212">
    <property type="entry name" value="GRIM-19"/>
    <property type="match status" value="1"/>
</dbReference>
<dbReference type="GO" id="GO:0005743">
    <property type="term" value="C:mitochondrial inner membrane"/>
    <property type="evidence" value="ECO:0007669"/>
    <property type="project" value="UniProtKB-SubCell"/>
</dbReference>
<evidence type="ECO:0000256" key="8">
    <source>
        <dbReference type="ARBA" id="ARBA00022989"/>
    </source>
</evidence>
<evidence type="ECO:0000256" key="5">
    <source>
        <dbReference type="ARBA" id="ARBA00022692"/>
    </source>
</evidence>
<evidence type="ECO:0000256" key="10">
    <source>
        <dbReference type="ARBA" id="ARBA00023136"/>
    </source>
</evidence>
<evidence type="ECO:0000256" key="1">
    <source>
        <dbReference type="ARBA" id="ARBA00004298"/>
    </source>
</evidence>
<dbReference type="OrthoDB" id="3308at2759"/>
<evidence type="ECO:0000256" key="9">
    <source>
        <dbReference type="ARBA" id="ARBA00023128"/>
    </source>
</evidence>
<dbReference type="Proteomes" id="UP000789739">
    <property type="component" value="Unassembled WGS sequence"/>
</dbReference>
<proteinExistence type="inferred from homology"/>
<keyword evidence="5 11" id="KW-0812">Transmembrane</keyword>
<evidence type="ECO:0000313" key="13">
    <source>
        <dbReference type="EMBL" id="CAG8622691.1"/>
    </source>
</evidence>
<accession>A0A9N9D1N5</accession>
<comment type="caution">
    <text evidence="13">The sequence shown here is derived from an EMBL/GenBank/DDBJ whole genome shotgun (WGS) entry which is preliminary data.</text>
</comment>
<protein>
    <recommendedName>
        <fullName evidence="11">NADH dehydrogenase [ubiquinone] 1 alpha subcomplex subunit 13</fullName>
    </recommendedName>
</protein>
<evidence type="ECO:0000256" key="2">
    <source>
        <dbReference type="ARBA" id="ARBA00007312"/>
    </source>
</evidence>
<organism evidence="13 14">
    <name type="scientific">Paraglomus brasilianum</name>
    <dbReference type="NCBI Taxonomy" id="144538"/>
    <lineage>
        <taxon>Eukaryota</taxon>
        <taxon>Fungi</taxon>
        <taxon>Fungi incertae sedis</taxon>
        <taxon>Mucoromycota</taxon>
        <taxon>Glomeromycotina</taxon>
        <taxon>Glomeromycetes</taxon>
        <taxon>Paraglomerales</taxon>
        <taxon>Paraglomeraceae</taxon>
        <taxon>Paraglomus</taxon>
    </lineage>
</organism>
<evidence type="ECO:0000256" key="3">
    <source>
        <dbReference type="ARBA" id="ARBA00022448"/>
    </source>
</evidence>
<sequence length="138" mass="16063">MSNTLNTQDLPPEGGFPSVRYQRNLPKRGPSGSVLLLGVTLISAYGLYRLGQTNLERRNIPTSKLFYRDRELDREKYWSRIHLIPLLQAEMDRDLYRRTLATQAREQEVMSDVPGWKVGEKVYHTKRYVKPTVVVIDE</sequence>
<keyword evidence="3 11" id="KW-0813">Transport</keyword>
<keyword evidence="14" id="KW-1185">Reference proteome</keyword>
<keyword evidence="9 11" id="KW-0496">Mitochondrion</keyword>
<dbReference type="GO" id="GO:0045271">
    <property type="term" value="C:respiratory chain complex I"/>
    <property type="evidence" value="ECO:0007669"/>
    <property type="project" value="UniProtKB-UniRule"/>
</dbReference>
<evidence type="ECO:0000256" key="11">
    <source>
        <dbReference type="RuleBase" id="RU368034"/>
    </source>
</evidence>